<keyword evidence="1" id="KW-0175">Coiled coil</keyword>
<name>A0A1R2CW12_9CILI</name>
<evidence type="ECO:0000313" key="3">
    <source>
        <dbReference type="Proteomes" id="UP000187209"/>
    </source>
</evidence>
<proteinExistence type="predicted"/>
<keyword evidence="3" id="KW-1185">Reference proteome</keyword>
<protein>
    <submittedName>
        <fullName evidence="2">Uncharacterized protein</fullName>
    </submittedName>
</protein>
<accession>A0A1R2CW12</accession>
<reference evidence="2 3" key="1">
    <citation type="submission" date="2016-11" db="EMBL/GenBank/DDBJ databases">
        <title>The macronuclear genome of Stentor coeruleus: a giant cell with tiny introns.</title>
        <authorList>
            <person name="Slabodnick M."/>
            <person name="Ruby J.G."/>
            <person name="Reiff S.B."/>
            <person name="Swart E.C."/>
            <person name="Gosai S."/>
            <person name="Prabakaran S."/>
            <person name="Witkowska E."/>
            <person name="Larue G.E."/>
            <person name="Fisher S."/>
            <person name="Freeman R.M."/>
            <person name="Gunawardena J."/>
            <person name="Chu W."/>
            <person name="Stover N.A."/>
            <person name="Gregory B.D."/>
            <person name="Nowacki M."/>
            <person name="Derisi J."/>
            <person name="Roy S.W."/>
            <person name="Marshall W.F."/>
            <person name="Sood P."/>
        </authorList>
    </citation>
    <scope>NUCLEOTIDE SEQUENCE [LARGE SCALE GENOMIC DNA]</scope>
    <source>
        <strain evidence="2">WM001</strain>
    </source>
</reference>
<evidence type="ECO:0000313" key="2">
    <source>
        <dbReference type="EMBL" id="OMJ93180.1"/>
    </source>
</evidence>
<dbReference type="Proteomes" id="UP000187209">
    <property type="component" value="Unassembled WGS sequence"/>
</dbReference>
<evidence type="ECO:0000256" key="1">
    <source>
        <dbReference type="SAM" id="Coils"/>
    </source>
</evidence>
<organism evidence="2 3">
    <name type="scientific">Stentor coeruleus</name>
    <dbReference type="NCBI Taxonomy" id="5963"/>
    <lineage>
        <taxon>Eukaryota</taxon>
        <taxon>Sar</taxon>
        <taxon>Alveolata</taxon>
        <taxon>Ciliophora</taxon>
        <taxon>Postciliodesmatophora</taxon>
        <taxon>Heterotrichea</taxon>
        <taxon>Heterotrichida</taxon>
        <taxon>Stentoridae</taxon>
        <taxon>Stentor</taxon>
    </lineage>
</organism>
<comment type="caution">
    <text evidence="2">The sequence shown here is derived from an EMBL/GenBank/DDBJ whole genome shotgun (WGS) entry which is preliminary data.</text>
</comment>
<dbReference type="AlphaFoldDB" id="A0A1R2CW12"/>
<feature type="coiled-coil region" evidence="1">
    <location>
        <begin position="56"/>
        <end position="86"/>
    </location>
</feature>
<dbReference type="EMBL" id="MPUH01000047">
    <property type="protein sequence ID" value="OMJ93180.1"/>
    <property type="molecule type" value="Genomic_DNA"/>
</dbReference>
<gene>
    <name evidence="2" type="ORF">SteCoe_3871</name>
</gene>
<sequence>MDLKDLLIKEFTSMVDSLKDDYLHRMKKRFELEFKKNDDSYFEVQDENKIPLKRGINKTSGKLKKLRKINEDMEKKENMIEKSLENKTYLGGKDEVKIKNSDKNYRLCEDTDRNHEDILRKSENKVSNFSQGPERYREIEDTLAKDRQIYQKKEGPIRKPEKNPDFYTLTKDTQNKKPEILKNEIYTQNDKIPKYYEKKDQSPLEKRFQDHKPEINLQNTEYQNTQEKKPETIPSEKSIIKTPQSSISKKIFPRIENTEISIKKALDELKFCSIDRTSEILNIFLTLLDEPKSRIIDHFIKLNGEKVLKDLTNRESVIELKEKYMLLASNLERKIKEIHDDKKHESWFVLFKSLKEAEYRRNDSELLILFEKISEGVLRKTSGADMFYVEKSLRIIGSIAKDWKKNDIKNYASVVLKKCNEIISKQENIVKTHINDRLKSFIPI</sequence>